<dbReference type="PANTHER" id="PTHR46383:SF4">
    <property type="entry name" value="AMINOTRANSFERASE"/>
    <property type="match status" value="1"/>
</dbReference>
<dbReference type="EC" id="2.6.1.-" evidence="6"/>
<dbReference type="InterPro" id="IPR004839">
    <property type="entry name" value="Aminotransferase_I/II_large"/>
</dbReference>
<name>A0A7X6N484_9LACO</name>
<dbReference type="InterPro" id="IPR015421">
    <property type="entry name" value="PyrdxlP-dep_Trfase_major"/>
</dbReference>
<dbReference type="InterPro" id="IPR015424">
    <property type="entry name" value="PyrdxlP-dep_Trfase"/>
</dbReference>
<dbReference type="EMBL" id="JAAXPN010000001">
    <property type="protein sequence ID" value="NKZ23575.1"/>
    <property type="molecule type" value="Genomic_DNA"/>
</dbReference>
<accession>A0A7X6N484</accession>
<dbReference type="Proteomes" id="UP000549765">
    <property type="component" value="Unassembled WGS sequence"/>
</dbReference>
<evidence type="ECO:0000256" key="5">
    <source>
        <dbReference type="ARBA" id="ARBA00022898"/>
    </source>
</evidence>
<dbReference type="InterPro" id="IPR050596">
    <property type="entry name" value="AspAT/PAT-like"/>
</dbReference>
<gene>
    <name evidence="8" type="ORF">HF964_01975</name>
</gene>
<dbReference type="Gene3D" id="3.90.1150.10">
    <property type="entry name" value="Aspartate Aminotransferase, domain 1"/>
    <property type="match status" value="1"/>
</dbReference>
<dbReference type="Gene3D" id="3.40.640.10">
    <property type="entry name" value="Type I PLP-dependent aspartate aminotransferase-like (Major domain)"/>
    <property type="match status" value="1"/>
</dbReference>
<evidence type="ECO:0000256" key="3">
    <source>
        <dbReference type="ARBA" id="ARBA00022576"/>
    </source>
</evidence>
<keyword evidence="4 6" id="KW-0808">Transferase</keyword>
<evidence type="ECO:0000259" key="7">
    <source>
        <dbReference type="Pfam" id="PF00155"/>
    </source>
</evidence>
<dbReference type="RefSeq" id="WP_168721361.1">
    <property type="nucleotide sequence ID" value="NZ_JAAXPN010000001.1"/>
</dbReference>
<evidence type="ECO:0000313" key="9">
    <source>
        <dbReference type="Proteomes" id="UP000549765"/>
    </source>
</evidence>
<dbReference type="InterPro" id="IPR015422">
    <property type="entry name" value="PyrdxlP-dep_Trfase_small"/>
</dbReference>
<dbReference type="SUPFAM" id="SSF53383">
    <property type="entry name" value="PLP-dependent transferases"/>
    <property type="match status" value="1"/>
</dbReference>
<reference evidence="8 9" key="1">
    <citation type="submission" date="2020-04" db="EMBL/GenBank/DDBJ databases">
        <title>MicrobeNet Type strains.</title>
        <authorList>
            <person name="Nicholson A.C."/>
        </authorList>
    </citation>
    <scope>NUCLEOTIDE SEQUENCE [LARGE SCALE GENOMIC DNA]</scope>
    <source>
        <strain evidence="8 9">CCUG 61472</strain>
    </source>
</reference>
<evidence type="ECO:0000256" key="1">
    <source>
        <dbReference type="ARBA" id="ARBA00001933"/>
    </source>
</evidence>
<evidence type="ECO:0000256" key="2">
    <source>
        <dbReference type="ARBA" id="ARBA00007441"/>
    </source>
</evidence>
<dbReference type="PANTHER" id="PTHR46383">
    <property type="entry name" value="ASPARTATE AMINOTRANSFERASE"/>
    <property type="match status" value="1"/>
</dbReference>
<protein>
    <recommendedName>
        <fullName evidence="6">Aminotransferase</fullName>
        <ecNumber evidence="6">2.6.1.-</ecNumber>
    </recommendedName>
</protein>
<keyword evidence="3 6" id="KW-0032">Aminotransferase</keyword>
<keyword evidence="9" id="KW-1185">Reference proteome</keyword>
<dbReference type="GO" id="GO:0006520">
    <property type="term" value="P:amino acid metabolic process"/>
    <property type="evidence" value="ECO:0007669"/>
    <property type="project" value="InterPro"/>
</dbReference>
<dbReference type="InterPro" id="IPR004838">
    <property type="entry name" value="NHTrfase_class1_PyrdxlP-BS"/>
</dbReference>
<dbReference type="AlphaFoldDB" id="A0A7X6N484"/>
<dbReference type="Pfam" id="PF00155">
    <property type="entry name" value="Aminotran_1_2"/>
    <property type="match status" value="1"/>
</dbReference>
<dbReference type="CDD" id="cd00609">
    <property type="entry name" value="AAT_like"/>
    <property type="match status" value="1"/>
</dbReference>
<feature type="domain" description="Aminotransferase class I/classII large" evidence="7">
    <location>
        <begin position="30"/>
        <end position="370"/>
    </location>
</feature>
<proteinExistence type="inferred from homology"/>
<dbReference type="GO" id="GO:0008483">
    <property type="term" value="F:transaminase activity"/>
    <property type="evidence" value="ECO:0007669"/>
    <property type="project" value="UniProtKB-KW"/>
</dbReference>
<organism evidence="8 9">
    <name type="scientific">Periweissella fabalis</name>
    <dbReference type="NCBI Taxonomy" id="1070421"/>
    <lineage>
        <taxon>Bacteria</taxon>
        <taxon>Bacillati</taxon>
        <taxon>Bacillota</taxon>
        <taxon>Bacilli</taxon>
        <taxon>Lactobacillales</taxon>
        <taxon>Lactobacillaceae</taxon>
        <taxon>Periweissella</taxon>
    </lineage>
</organism>
<comment type="cofactor">
    <cofactor evidence="1 6">
        <name>pyridoxal 5'-phosphate</name>
        <dbReference type="ChEBI" id="CHEBI:597326"/>
    </cofactor>
</comment>
<keyword evidence="5" id="KW-0663">Pyridoxal phosphate</keyword>
<comment type="caution">
    <text evidence="8">The sequence shown here is derived from an EMBL/GenBank/DDBJ whole genome shotgun (WGS) entry which is preliminary data.</text>
</comment>
<evidence type="ECO:0000313" key="8">
    <source>
        <dbReference type="EMBL" id="NKZ23575.1"/>
    </source>
</evidence>
<evidence type="ECO:0000256" key="4">
    <source>
        <dbReference type="ARBA" id="ARBA00022679"/>
    </source>
</evidence>
<sequence length="386" mass="42115">MKFFKTNARLDQLQPSSILAFDAAISEIPDIIKLTLGEPDFNTPEHVKAAGKASITNNESHYTDSSGKLVLRVAAADFLHNKYHATYNPTNQIIVTVGATGAIYSTITALTNPNDEVIIPIPIFPLYIPITLLNGAKPVFVDTTNDGFKLTPSRLQATLLAHPQAKMLILNYPTNPTGVTYTREELTALVEPLRNKPIVVLSDEIYSELSYDQNHVSLGEILPEQTILVTGLSKSHAMTGWRIGFAAGPADLIQKIAMISQFTVTSATTNAQDAAIEALTSGADDGLIMQAEYVKRRDYLIKRLTQMGIAVIKPTGAFYIFMQIPTQFGTDSFAFGHRLAIEAHLGLVPGGAFPAGEGYMRLSYAASMTNLINAMDRLERFMQAHV</sequence>
<dbReference type="PROSITE" id="PS00105">
    <property type="entry name" value="AA_TRANSFER_CLASS_1"/>
    <property type="match status" value="1"/>
</dbReference>
<comment type="similarity">
    <text evidence="2 6">Belongs to the class-I pyridoxal-phosphate-dependent aminotransferase family.</text>
</comment>
<dbReference type="GO" id="GO:0030170">
    <property type="term" value="F:pyridoxal phosphate binding"/>
    <property type="evidence" value="ECO:0007669"/>
    <property type="project" value="InterPro"/>
</dbReference>
<evidence type="ECO:0000256" key="6">
    <source>
        <dbReference type="RuleBase" id="RU000481"/>
    </source>
</evidence>